<organism evidence="2 3">
    <name type="scientific">Kwoniella mangroviensis CBS 10435</name>
    <dbReference type="NCBI Taxonomy" id="1331196"/>
    <lineage>
        <taxon>Eukaryota</taxon>
        <taxon>Fungi</taxon>
        <taxon>Dikarya</taxon>
        <taxon>Basidiomycota</taxon>
        <taxon>Agaricomycotina</taxon>
        <taxon>Tremellomycetes</taxon>
        <taxon>Tremellales</taxon>
        <taxon>Cryptococcaceae</taxon>
        <taxon>Kwoniella</taxon>
    </lineage>
</organism>
<evidence type="ECO:0000313" key="2">
    <source>
        <dbReference type="EMBL" id="OCF55608.1"/>
    </source>
</evidence>
<name>A0A1B9IIV5_9TREE</name>
<feature type="region of interest" description="Disordered" evidence="1">
    <location>
        <begin position="15"/>
        <end position="63"/>
    </location>
</feature>
<dbReference type="Proteomes" id="UP000092583">
    <property type="component" value="Unassembled WGS sequence"/>
</dbReference>
<accession>A0A1B9IIV5</accession>
<feature type="compositionally biased region" description="Basic and acidic residues" evidence="1">
    <location>
        <begin position="17"/>
        <end position="42"/>
    </location>
</feature>
<dbReference type="AlphaFoldDB" id="A0A1B9IIV5"/>
<protein>
    <submittedName>
        <fullName evidence="2">Uncharacterized protein</fullName>
    </submittedName>
</protein>
<sequence>MATLVKEWEGAILQKNTRAEDVRRGTKEGERSKDPPEYHSDRGNQIGGPPTRGPPPRKSAPFEPEDSAIQVLHQLCVFEQVLQEVIAEKDGLKISPIRASLRIELYFEDIIKPFLVKLEIEGQIGLYQQNALATKALHPKDLQFVVFSFPEEIDDISEAGFEEGLTFEHEVDGREITLIGLGPARTINVTTLY</sequence>
<reference evidence="3" key="2">
    <citation type="submission" date="2013-12" db="EMBL/GenBank/DDBJ databases">
        <title>Evolution of pathogenesis and genome organization in the Tremellales.</title>
        <authorList>
            <person name="Cuomo C."/>
            <person name="Litvintseva A."/>
            <person name="Heitman J."/>
            <person name="Chen Y."/>
            <person name="Sun S."/>
            <person name="Springer D."/>
            <person name="Dromer F."/>
            <person name="Young S."/>
            <person name="Zeng Q."/>
            <person name="Chapman S."/>
            <person name="Gujja S."/>
            <person name="Saif S."/>
            <person name="Birren B."/>
        </authorList>
    </citation>
    <scope>NUCLEOTIDE SEQUENCE [LARGE SCALE GENOMIC DNA]</scope>
    <source>
        <strain evidence="3">CBS 10435</strain>
    </source>
</reference>
<keyword evidence="3" id="KW-1185">Reference proteome</keyword>
<dbReference type="EMBL" id="KI669466">
    <property type="protein sequence ID" value="OCF55608.1"/>
    <property type="molecule type" value="Genomic_DNA"/>
</dbReference>
<evidence type="ECO:0000313" key="3">
    <source>
        <dbReference type="Proteomes" id="UP000092583"/>
    </source>
</evidence>
<reference evidence="2 3" key="1">
    <citation type="submission" date="2013-07" db="EMBL/GenBank/DDBJ databases">
        <title>The Genome Sequence of Kwoniella mangroviensis CBS10435.</title>
        <authorList>
            <consortium name="The Broad Institute Genome Sequencing Platform"/>
            <person name="Cuomo C."/>
            <person name="Litvintseva A."/>
            <person name="Chen Y."/>
            <person name="Heitman J."/>
            <person name="Sun S."/>
            <person name="Springer D."/>
            <person name="Dromer F."/>
            <person name="Young S.K."/>
            <person name="Zeng Q."/>
            <person name="Gargeya S."/>
            <person name="Fitzgerald M."/>
            <person name="Abouelleil A."/>
            <person name="Alvarado L."/>
            <person name="Berlin A.M."/>
            <person name="Chapman S.B."/>
            <person name="Dewar J."/>
            <person name="Goldberg J."/>
            <person name="Griggs A."/>
            <person name="Gujja S."/>
            <person name="Hansen M."/>
            <person name="Howarth C."/>
            <person name="Imamovic A."/>
            <person name="Larimer J."/>
            <person name="McCowan C."/>
            <person name="Murphy C."/>
            <person name="Pearson M."/>
            <person name="Priest M."/>
            <person name="Roberts A."/>
            <person name="Saif S."/>
            <person name="Shea T."/>
            <person name="Sykes S."/>
            <person name="Wortman J."/>
            <person name="Nusbaum C."/>
            <person name="Birren B."/>
        </authorList>
    </citation>
    <scope>NUCLEOTIDE SEQUENCE [LARGE SCALE GENOMIC DNA]</scope>
    <source>
        <strain evidence="2 3">CBS 10435</strain>
    </source>
</reference>
<dbReference type="OrthoDB" id="2566386at2759"/>
<proteinExistence type="predicted"/>
<dbReference type="STRING" id="1331196.A0A1B9IIV5"/>
<evidence type="ECO:0000256" key="1">
    <source>
        <dbReference type="SAM" id="MobiDB-lite"/>
    </source>
</evidence>
<gene>
    <name evidence="2" type="ORF">L486_07093</name>
</gene>